<comment type="caution">
    <text evidence="16">Lacks conserved residue(s) required for the propagation of feature annotation.</text>
</comment>
<comment type="similarity">
    <text evidence="16 17">Belongs to the NqrC family.</text>
</comment>
<keyword evidence="2 16" id="KW-1003">Cell membrane</keyword>
<evidence type="ECO:0000256" key="1">
    <source>
        <dbReference type="ARBA" id="ARBA00022448"/>
    </source>
</evidence>
<keyword evidence="12 16" id="KW-0406">Ion transport</keyword>
<comment type="caution">
    <text evidence="19">The sequence shown here is derived from an EMBL/GenBank/DDBJ whole genome shotgun (WGS) entry which is preliminary data.</text>
</comment>
<dbReference type="GO" id="GO:0016655">
    <property type="term" value="F:oxidoreductase activity, acting on NAD(P)H, quinone or similar compound as acceptor"/>
    <property type="evidence" value="ECO:0007669"/>
    <property type="project" value="UniProtKB-UniRule"/>
</dbReference>
<dbReference type="EMBL" id="BQKE01000001">
    <property type="protein sequence ID" value="GJM59912.1"/>
    <property type="molecule type" value="Genomic_DNA"/>
</dbReference>
<keyword evidence="11 16" id="KW-0915">Sodium</keyword>
<accession>A0AAN4VVU5</accession>
<dbReference type="PANTHER" id="PTHR37838">
    <property type="entry name" value="NA(+)-TRANSLOCATING NADH-QUINONE REDUCTASE SUBUNIT C"/>
    <property type="match status" value="1"/>
</dbReference>
<dbReference type="SMART" id="SM00900">
    <property type="entry name" value="FMN_bind"/>
    <property type="match status" value="1"/>
</dbReference>
<dbReference type="InterPro" id="IPR010204">
    <property type="entry name" value="NqrC"/>
</dbReference>
<reference evidence="19 20" key="1">
    <citation type="submission" date="2021-12" db="EMBL/GenBank/DDBJ databases">
        <title>Genome sequencing of bacteria with rrn-lacking chromosome and rrn-plasmid.</title>
        <authorList>
            <person name="Anda M."/>
            <person name="Iwasaki W."/>
        </authorList>
    </citation>
    <scope>NUCLEOTIDE SEQUENCE [LARGE SCALE GENOMIC DNA]</scope>
    <source>
        <strain evidence="19 20">NBRC 15940</strain>
    </source>
</reference>
<dbReference type="InterPro" id="IPR007329">
    <property type="entry name" value="FMN-bd"/>
</dbReference>
<comment type="subunit">
    <text evidence="16 17">Composed of six subunits; NqrA, NqrB, NqrC, NqrD, NqrE and NqrF.</text>
</comment>
<keyword evidence="7 16" id="KW-0812">Transmembrane</keyword>
<evidence type="ECO:0000256" key="2">
    <source>
        <dbReference type="ARBA" id="ARBA00022475"/>
    </source>
</evidence>
<keyword evidence="13 16" id="KW-0830">Ubiquinone</keyword>
<comment type="catalytic activity">
    <reaction evidence="16 17">
        <text>a ubiquinone + n Na(+)(in) + NADH + H(+) = a ubiquinol + n Na(+)(out) + NAD(+)</text>
        <dbReference type="Rhea" id="RHEA:47748"/>
        <dbReference type="Rhea" id="RHEA-COMP:9565"/>
        <dbReference type="Rhea" id="RHEA-COMP:9566"/>
        <dbReference type="ChEBI" id="CHEBI:15378"/>
        <dbReference type="ChEBI" id="CHEBI:16389"/>
        <dbReference type="ChEBI" id="CHEBI:17976"/>
        <dbReference type="ChEBI" id="CHEBI:29101"/>
        <dbReference type="ChEBI" id="CHEBI:57540"/>
        <dbReference type="ChEBI" id="CHEBI:57945"/>
        <dbReference type="EC" id="7.2.1.1"/>
    </reaction>
</comment>
<sequence>MQQSNGYIVGFAAAMTIVLGGLLSFAAVGLKDAQKKAVELDTRKQILGAVTDISSETPDRILEIFNTQIEGFVVNSKGEKIDGVDASKVDVGREFKKPVEERQLPVFKYTDTNGAASYILPMYGNGLWNNIWGFLALESDGNTVKGISMDHVGETPGLGARITSDEVQDRYTGKKIFEGTNLVSIQMLKGENNASLSNHQVDGMSGATLTADGVNDMLENYLSYYKAFLEKSVING</sequence>
<gene>
    <name evidence="16 19" type="primary">nqrC</name>
    <name evidence="19" type="ORF">PEDI_04640</name>
</gene>
<evidence type="ECO:0000256" key="12">
    <source>
        <dbReference type="ARBA" id="ARBA00023065"/>
    </source>
</evidence>
<keyword evidence="9 16" id="KW-1133">Transmembrane helix</keyword>
<dbReference type="Pfam" id="PF04205">
    <property type="entry name" value="FMN_bind"/>
    <property type="match status" value="1"/>
</dbReference>
<keyword evidence="4 16" id="KW-0597">Phosphoprotein</keyword>
<evidence type="ECO:0000256" key="8">
    <source>
        <dbReference type="ARBA" id="ARBA00022967"/>
    </source>
</evidence>
<evidence type="ECO:0000256" key="11">
    <source>
        <dbReference type="ARBA" id="ARBA00023053"/>
    </source>
</evidence>
<evidence type="ECO:0000256" key="17">
    <source>
        <dbReference type="PIRNR" id="PIRNR009437"/>
    </source>
</evidence>
<comment type="subcellular location">
    <subcellularLocation>
        <location evidence="16">Cell membrane</location>
        <topology evidence="16">Single-pass membrane protein</topology>
    </subcellularLocation>
</comment>
<keyword evidence="8 16" id="KW-1278">Translocase</keyword>
<dbReference type="NCBIfam" id="TIGR01938">
    <property type="entry name" value="nqrC"/>
    <property type="match status" value="1"/>
</dbReference>
<dbReference type="GO" id="GO:0010181">
    <property type="term" value="F:FMN binding"/>
    <property type="evidence" value="ECO:0007669"/>
    <property type="project" value="UniProtKB-UniRule"/>
</dbReference>
<keyword evidence="5 16" id="KW-0285">Flavoprotein</keyword>
<evidence type="ECO:0000256" key="4">
    <source>
        <dbReference type="ARBA" id="ARBA00022553"/>
    </source>
</evidence>
<organism evidence="19 20">
    <name type="scientific">Persicobacter diffluens</name>
    <dbReference type="NCBI Taxonomy" id="981"/>
    <lineage>
        <taxon>Bacteria</taxon>
        <taxon>Pseudomonadati</taxon>
        <taxon>Bacteroidota</taxon>
        <taxon>Cytophagia</taxon>
        <taxon>Cytophagales</taxon>
        <taxon>Persicobacteraceae</taxon>
        <taxon>Persicobacter</taxon>
    </lineage>
</organism>
<dbReference type="AlphaFoldDB" id="A0AAN4VVU5"/>
<dbReference type="EC" id="7.2.1.1" evidence="16 17"/>
<keyword evidence="20" id="KW-1185">Reference proteome</keyword>
<evidence type="ECO:0000256" key="5">
    <source>
        <dbReference type="ARBA" id="ARBA00022630"/>
    </source>
</evidence>
<dbReference type="GO" id="GO:0006814">
    <property type="term" value="P:sodium ion transport"/>
    <property type="evidence" value="ECO:0007669"/>
    <property type="project" value="UniProtKB-UniRule"/>
</dbReference>
<keyword evidence="10 16" id="KW-0520">NAD</keyword>
<dbReference type="Proteomes" id="UP001310022">
    <property type="component" value="Unassembled WGS sequence"/>
</dbReference>
<keyword evidence="15 16" id="KW-0739">Sodium transport</keyword>
<dbReference type="PIRSF" id="PIRSF009437">
    <property type="entry name" value="NQR-1_subunit_C"/>
    <property type="match status" value="1"/>
</dbReference>
<keyword evidence="6 16" id="KW-0288">FMN</keyword>
<evidence type="ECO:0000313" key="20">
    <source>
        <dbReference type="Proteomes" id="UP001310022"/>
    </source>
</evidence>
<dbReference type="PANTHER" id="PTHR37838:SF1">
    <property type="entry name" value="NA(+)-TRANSLOCATING NADH-QUINONE REDUCTASE SUBUNIT C"/>
    <property type="match status" value="1"/>
</dbReference>
<dbReference type="RefSeq" id="WP_053405980.1">
    <property type="nucleotide sequence ID" value="NZ_BQKE01000001.1"/>
</dbReference>
<protein>
    <recommendedName>
        <fullName evidence="16 17">Na(+)-translocating NADH-quinone reductase subunit C</fullName>
        <shortName evidence="16 17">Na(+)-NQR subunit C</shortName>
        <shortName evidence="16 17">Na(+)-translocating NQR subunit C</shortName>
        <ecNumber evidence="16 17">7.2.1.1</ecNumber>
    </recommendedName>
    <alternativeName>
        <fullName evidence="16 17">NQR complex subunit C</fullName>
    </alternativeName>
    <alternativeName>
        <fullName evidence="16 17">NQR-1 subunit C</fullName>
    </alternativeName>
</protein>
<evidence type="ECO:0000256" key="9">
    <source>
        <dbReference type="ARBA" id="ARBA00022989"/>
    </source>
</evidence>
<proteinExistence type="inferred from homology"/>
<evidence type="ECO:0000256" key="3">
    <source>
        <dbReference type="ARBA" id="ARBA00022519"/>
    </source>
</evidence>
<keyword evidence="14 16" id="KW-0472">Membrane</keyword>
<dbReference type="HAMAP" id="MF_00427">
    <property type="entry name" value="NqrC"/>
    <property type="match status" value="1"/>
</dbReference>
<evidence type="ECO:0000256" key="16">
    <source>
        <dbReference type="HAMAP-Rule" id="MF_00427"/>
    </source>
</evidence>
<feature type="transmembrane region" description="Helical" evidence="16">
    <location>
        <begin position="6"/>
        <end position="30"/>
    </location>
</feature>
<name>A0AAN4VVU5_9BACT</name>
<keyword evidence="3" id="KW-0997">Cell inner membrane</keyword>
<evidence type="ECO:0000256" key="15">
    <source>
        <dbReference type="ARBA" id="ARBA00023201"/>
    </source>
</evidence>
<feature type="modified residue" description="FMN phosphoryl threonine" evidence="16">
    <location>
        <position position="208"/>
    </location>
</feature>
<evidence type="ECO:0000256" key="6">
    <source>
        <dbReference type="ARBA" id="ARBA00022643"/>
    </source>
</evidence>
<evidence type="ECO:0000256" key="10">
    <source>
        <dbReference type="ARBA" id="ARBA00023027"/>
    </source>
</evidence>
<comment type="function">
    <text evidence="16">NQR complex catalyzes the reduction of ubiquinone-1 to ubiquinol by two successive reactions, coupled with the transport of Na(+) ions from the cytoplasm to the periplasm. NqrA to NqrE are probably involved in the second step, the conversion of ubisemiquinone to ubiquinol.</text>
</comment>
<evidence type="ECO:0000256" key="13">
    <source>
        <dbReference type="ARBA" id="ARBA00023075"/>
    </source>
</evidence>
<evidence type="ECO:0000256" key="14">
    <source>
        <dbReference type="ARBA" id="ARBA00023136"/>
    </source>
</evidence>
<evidence type="ECO:0000259" key="18">
    <source>
        <dbReference type="SMART" id="SM00900"/>
    </source>
</evidence>
<comment type="cofactor">
    <cofactor evidence="16 17">
        <name>FMN</name>
        <dbReference type="ChEBI" id="CHEBI:58210"/>
    </cofactor>
</comment>
<keyword evidence="1 16" id="KW-0813">Transport</keyword>
<evidence type="ECO:0000256" key="7">
    <source>
        <dbReference type="ARBA" id="ARBA00022692"/>
    </source>
</evidence>
<dbReference type="GO" id="GO:0005886">
    <property type="term" value="C:plasma membrane"/>
    <property type="evidence" value="ECO:0007669"/>
    <property type="project" value="UniProtKB-SubCell"/>
</dbReference>
<evidence type="ECO:0000313" key="19">
    <source>
        <dbReference type="EMBL" id="GJM59912.1"/>
    </source>
</evidence>
<feature type="domain" description="FMN-binding" evidence="18">
    <location>
        <begin position="126"/>
        <end position="225"/>
    </location>
</feature>